<name>A0A6G4TRR1_9ACTN</name>
<dbReference type="InterPro" id="IPR011051">
    <property type="entry name" value="RmlC_Cupin_sf"/>
</dbReference>
<dbReference type="PROSITE" id="PS01124">
    <property type="entry name" value="HTH_ARAC_FAMILY_2"/>
    <property type="match status" value="1"/>
</dbReference>
<keyword evidence="6" id="KW-1185">Reference proteome</keyword>
<dbReference type="InterPro" id="IPR018060">
    <property type="entry name" value="HTH_AraC"/>
</dbReference>
<dbReference type="Proteomes" id="UP000481583">
    <property type="component" value="Unassembled WGS sequence"/>
</dbReference>
<evidence type="ECO:0000256" key="3">
    <source>
        <dbReference type="ARBA" id="ARBA00023163"/>
    </source>
</evidence>
<keyword evidence="3" id="KW-0804">Transcription</keyword>
<proteinExistence type="predicted"/>
<feature type="domain" description="HTH araC/xylS-type" evidence="4">
    <location>
        <begin position="191"/>
        <end position="289"/>
    </location>
</feature>
<evidence type="ECO:0000313" key="6">
    <source>
        <dbReference type="Proteomes" id="UP000481583"/>
    </source>
</evidence>
<evidence type="ECO:0000259" key="4">
    <source>
        <dbReference type="PROSITE" id="PS01124"/>
    </source>
</evidence>
<dbReference type="SMART" id="SM00342">
    <property type="entry name" value="HTH_ARAC"/>
    <property type="match status" value="1"/>
</dbReference>
<gene>
    <name evidence="5" type="ORF">G5C51_01225</name>
</gene>
<evidence type="ECO:0000256" key="2">
    <source>
        <dbReference type="ARBA" id="ARBA00023125"/>
    </source>
</evidence>
<dbReference type="Pfam" id="PF12833">
    <property type="entry name" value="HTH_18"/>
    <property type="match status" value="1"/>
</dbReference>
<protein>
    <submittedName>
        <fullName evidence="5">Helix-turn-helix domain-containing protein</fullName>
    </submittedName>
</protein>
<dbReference type="RefSeq" id="WP_165230038.1">
    <property type="nucleotide sequence ID" value="NZ_JAAKZV010000002.1"/>
</dbReference>
<dbReference type="Gene3D" id="1.10.10.60">
    <property type="entry name" value="Homeodomain-like"/>
    <property type="match status" value="1"/>
</dbReference>
<organism evidence="5 6">
    <name type="scientific">Streptomyces coryli</name>
    <dbReference type="NCBI Taxonomy" id="1128680"/>
    <lineage>
        <taxon>Bacteria</taxon>
        <taxon>Bacillati</taxon>
        <taxon>Actinomycetota</taxon>
        <taxon>Actinomycetes</taxon>
        <taxon>Kitasatosporales</taxon>
        <taxon>Streptomycetaceae</taxon>
        <taxon>Streptomyces</taxon>
    </lineage>
</organism>
<dbReference type="GO" id="GO:0043565">
    <property type="term" value="F:sequence-specific DNA binding"/>
    <property type="evidence" value="ECO:0007669"/>
    <property type="project" value="InterPro"/>
</dbReference>
<keyword evidence="2" id="KW-0238">DNA-binding</keyword>
<comment type="caution">
    <text evidence="5">The sequence shown here is derived from an EMBL/GenBank/DDBJ whole genome shotgun (WGS) entry which is preliminary data.</text>
</comment>
<dbReference type="PANTHER" id="PTHR43280">
    <property type="entry name" value="ARAC-FAMILY TRANSCRIPTIONAL REGULATOR"/>
    <property type="match status" value="1"/>
</dbReference>
<dbReference type="GO" id="GO:0003700">
    <property type="term" value="F:DNA-binding transcription factor activity"/>
    <property type="evidence" value="ECO:0007669"/>
    <property type="project" value="InterPro"/>
</dbReference>
<dbReference type="SUPFAM" id="SSF51182">
    <property type="entry name" value="RmlC-like cupins"/>
    <property type="match status" value="1"/>
</dbReference>
<dbReference type="SUPFAM" id="SSF46689">
    <property type="entry name" value="Homeodomain-like"/>
    <property type="match status" value="2"/>
</dbReference>
<evidence type="ECO:0000256" key="1">
    <source>
        <dbReference type="ARBA" id="ARBA00023015"/>
    </source>
</evidence>
<accession>A0A6G4TRR1</accession>
<keyword evidence="1" id="KW-0805">Transcription regulation</keyword>
<dbReference type="AlphaFoldDB" id="A0A6G4TRR1"/>
<reference evidence="5 6" key="1">
    <citation type="submission" date="2020-02" db="EMBL/GenBank/DDBJ databases">
        <title>Whole-genome analyses of novel actinobacteria.</title>
        <authorList>
            <person name="Sahin N."/>
        </authorList>
    </citation>
    <scope>NUCLEOTIDE SEQUENCE [LARGE SCALE GENOMIC DNA]</scope>
    <source>
        <strain evidence="5 6">A7024</strain>
    </source>
</reference>
<sequence length="297" mass="31086">MPPVERGVLAAGRHGLRCWHGAPKLMARAHRHDDIELNFAAGGFLTYLFGGTHVTVPDGGMAAFWGITPHQLTAASPGTSLHWLTLPLGTCLRWRLPAAARARLLGGRPLIAPAPSIPGGQLARWEDDLAAGHPEPRAIALLEIEACVRRLAYEGLPAATDTADAAAGTGASDAGASDADADGARAGPAAARMAAYLATHCHEPVRVADAAASVHLHPHHAMAVFRAATGTTVLEYLTQCRVAEAQRLLLTTDRTIAAIAADAGFGSLSSCYAAFRRVCGRSPGAYRHTRQDGRQDG</sequence>
<evidence type="ECO:0000313" key="5">
    <source>
        <dbReference type="EMBL" id="NGN62534.1"/>
    </source>
</evidence>
<dbReference type="EMBL" id="JAAKZV010000002">
    <property type="protein sequence ID" value="NGN62534.1"/>
    <property type="molecule type" value="Genomic_DNA"/>
</dbReference>
<dbReference type="PANTHER" id="PTHR43280:SF27">
    <property type="entry name" value="TRANSCRIPTIONAL REGULATOR MTLR"/>
    <property type="match status" value="1"/>
</dbReference>
<dbReference type="InterPro" id="IPR009057">
    <property type="entry name" value="Homeodomain-like_sf"/>
</dbReference>